<reference evidence="3" key="1">
    <citation type="submission" date="2018-06" db="EMBL/GenBank/DDBJ databases">
        <authorList>
            <person name="Zhirakovskaya E."/>
        </authorList>
    </citation>
    <scope>NUCLEOTIDE SEQUENCE</scope>
</reference>
<dbReference type="InterPro" id="IPR001789">
    <property type="entry name" value="Sig_transdc_resp-reg_receiver"/>
</dbReference>
<dbReference type="PROSITE" id="PS50110">
    <property type="entry name" value="RESPONSE_REGULATORY"/>
    <property type="match status" value="1"/>
</dbReference>
<dbReference type="GO" id="GO:0043565">
    <property type="term" value="F:sequence-specific DNA binding"/>
    <property type="evidence" value="ECO:0007669"/>
    <property type="project" value="InterPro"/>
</dbReference>
<dbReference type="InterPro" id="IPR011006">
    <property type="entry name" value="CheY-like_superfamily"/>
</dbReference>
<evidence type="ECO:0000259" key="2">
    <source>
        <dbReference type="PROSITE" id="PS50110"/>
    </source>
</evidence>
<feature type="domain" description="Response regulatory" evidence="2">
    <location>
        <begin position="1"/>
        <end position="41"/>
    </location>
</feature>
<dbReference type="AlphaFoldDB" id="A0A3B0UZI4"/>
<dbReference type="GO" id="GO:0000160">
    <property type="term" value="P:phosphorelay signal transduction system"/>
    <property type="evidence" value="ECO:0007669"/>
    <property type="project" value="InterPro"/>
</dbReference>
<dbReference type="SUPFAM" id="SSF52172">
    <property type="entry name" value="CheY-like"/>
    <property type="match status" value="1"/>
</dbReference>
<sequence length="154" mass="17748">MLLTALSTNANTVAGLETGADDYVTKPFDFDELKARVDRLIVARKAIRAEIQYKFNSPDKKVKTAFQDKLDKAILANISDKNFNVEILAEMLFLERSSLYRKIKKELNISPIGYIRNIRMSFAKKLMVFHPQIFCSYSRRCTLSILLVEYSEQI</sequence>
<gene>
    <name evidence="3" type="ORF">MNBD_GAMMA01-1911</name>
</gene>
<dbReference type="EMBL" id="UOEW01000134">
    <property type="protein sequence ID" value="VAW36201.1"/>
    <property type="molecule type" value="Genomic_DNA"/>
</dbReference>
<organism evidence="3">
    <name type="scientific">hydrothermal vent metagenome</name>
    <dbReference type="NCBI Taxonomy" id="652676"/>
    <lineage>
        <taxon>unclassified sequences</taxon>
        <taxon>metagenomes</taxon>
        <taxon>ecological metagenomes</taxon>
    </lineage>
</organism>
<dbReference type="Gene3D" id="1.10.10.60">
    <property type="entry name" value="Homeodomain-like"/>
    <property type="match status" value="1"/>
</dbReference>
<feature type="domain" description="HTH araC/xylS-type" evidence="1">
    <location>
        <begin position="68"/>
        <end position="127"/>
    </location>
</feature>
<name>A0A3B0UZI4_9ZZZZ</name>
<dbReference type="PROSITE" id="PS01124">
    <property type="entry name" value="HTH_ARAC_FAMILY_2"/>
    <property type="match status" value="1"/>
</dbReference>
<protein>
    <submittedName>
        <fullName evidence="3">Uncharacterized protein</fullName>
    </submittedName>
</protein>
<evidence type="ECO:0000313" key="3">
    <source>
        <dbReference type="EMBL" id="VAW36201.1"/>
    </source>
</evidence>
<proteinExistence type="predicted"/>
<accession>A0A3B0UZI4</accession>
<dbReference type="InterPro" id="IPR018060">
    <property type="entry name" value="HTH_AraC"/>
</dbReference>
<evidence type="ECO:0000259" key="1">
    <source>
        <dbReference type="PROSITE" id="PS01124"/>
    </source>
</evidence>
<dbReference type="GO" id="GO:0003700">
    <property type="term" value="F:DNA-binding transcription factor activity"/>
    <property type="evidence" value="ECO:0007669"/>
    <property type="project" value="InterPro"/>
</dbReference>
<dbReference type="Gene3D" id="6.10.250.690">
    <property type="match status" value="1"/>
</dbReference>